<dbReference type="PANTHER" id="PTHR30349">
    <property type="entry name" value="PHAGE INTEGRASE-RELATED"/>
    <property type="match status" value="1"/>
</dbReference>
<evidence type="ECO:0000256" key="3">
    <source>
        <dbReference type="ARBA" id="ARBA00023172"/>
    </source>
</evidence>
<keyword evidence="2" id="KW-0238">DNA-binding</keyword>
<comment type="caution">
    <text evidence="5">The sequence shown here is derived from an EMBL/GenBank/DDBJ whole genome shotgun (WGS) entry which is preliminary data.</text>
</comment>
<dbReference type="EMBL" id="JACJTA010000041">
    <property type="protein sequence ID" value="MBD2606499.1"/>
    <property type="molecule type" value="Genomic_DNA"/>
</dbReference>
<evidence type="ECO:0000313" key="6">
    <source>
        <dbReference type="Proteomes" id="UP000660380"/>
    </source>
</evidence>
<dbReference type="InterPro" id="IPR011010">
    <property type="entry name" value="DNA_brk_join_enz"/>
</dbReference>
<proteinExistence type="inferred from homology"/>
<dbReference type="InterPro" id="IPR002104">
    <property type="entry name" value="Integrase_catalytic"/>
</dbReference>
<reference evidence="5 6" key="1">
    <citation type="journal article" date="2020" name="ISME J.">
        <title>Comparative genomics reveals insights into cyanobacterial evolution and habitat adaptation.</title>
        <authorList>
            <person name="Chen M.Y."/>
            <person name="Teng W.K."/>
            <person name="Zhao L."/>
            <person name="Hu C.X."/>
            <person name="Zhou Y.K."/>
            <person name="Han B.P."/>
            <person name="Song L.R."/>
            <person name="Shu W.S."/>
        </authorList>
    </citation>
    <scope>NUCLEOTIDE SEQUENCE [LARGE SCALE GENOMIC DNA]</scope>
    <source>
        <strain evidence="5 6">FACHB-248</strain>
    </source>
</reference>
<dbReference type="Gene3D" id="1.10.150.130">
    <property type="match status" value="1"/>
</dbReference>
<dbReference type="PANTHER" id="PTHR30349:SF64">
    <property type="entry name" value="PROPHAGE INTEGRASE INTD-RELATED"/>
    <property type="match status" value="1"/>
</dbReference>
<evidence type="ECO:0000256" key="1">
    <source>
        <dbReference type="ARBA" id="ARBA00008857"/>
    </source>
</evidence>
<dbReference type="RefSeq" id="WP_029633880.1">
    <property type="nucleotide sequence ID" value="NZ_JACJTA010000041.1"/>
</dbReference>
<evidence type="ECO:0000313" key="5">
    <source>
        <dbReference type="EMBL" id="MBD2606499.1"/>
    </source>
</evidence>
<feature type="domain" description="Tyr recombinase" evidence="4">
    <location>
        <begin position="169"/>
        <end position="363"/>
    </location>
</feature>
<gene>
    <name evidence="5" type="ORF">H6G81_18680</name>
</gene>
<dbReference type="CDD" id="cd01189">
    <property type="entry name" value="INT_ICEBs1_C_like"/>
    <property type="match status" value="1"/>
</dbReference>
<name>A0ABR8GSQ5_9CYAN</name>
<evidence type="ECO:0000259" key="4">
    <source>
        <dbReference type="PROSITE" id="PS51898"/>
    </source>
</evidence>
<dbReference type="Gene3D" id="1.10.443.10">
    <property type="entry name" value="Intergrase catalytic core"/>
    <property type="match status" value="1"/>
</dbReference>
<dbReference type="InterPro" id="IPR013762">
    <property type="entry name" value="Integrase-like_cat_sf"/>
</dbReference>
<dbReference type="Proteomes" id="UP000660380">
    <property type="component" value="Unassembled WGS sequence"/>
</dbReference>
<keyword evidence="3" id="KW-0233">DNA recombination</keyword>
<evidence type="ECO:0000256" key="2">
    <source>
        <dbReference type="ARBA" id="ARBA00023125"/>
    </source>
</evidence>
<dbReference type="Pfam" id="PF00589">
    <property type="entry name" value="Phage_integrase"/>
    <property type="match status" value="1"/>
</dbReference>
<sequence>MREIKPVNNNGTIQLKFSFGGKRYGFNPVPGGHYDDKRDMATARAIATQIQNDILAGHFDRTLDRYRLAPKATPNTHPKTLLELWDTWVESLDLSLTTQANHYKWVRRMIAKANPGITDTNWLTQANISPRTYRDRLSMVRGCCKWAVAKGWLDVNPYESLKPKKDSPKEIKPFSYEEIKAIIKAFDELAPHYSPFVRFLMATGVRTSEAIGLLWVHVDFNKSEVVIKESLPKDLTGNGYHRIRKETKTGNIRYLPLSPELRSLLINLKPQEISHDSLVFTTPKGCVIDADNFRYRQWAKILAHCCIPYRKPYTTRHTFCSHAIDQGMPITGVAYLAGHKDTSMIIKNYGHMINRPNLPNIPI</sequence>
<accession>A0ABR8GSQ5</accession>
<organism evidence="5 6">
    <name type="scientific">Scytonema hofmannii FACHB-248</name>
    <dbReference type="NCBI Taxonomy" id="1842502"/>
    <lineage>
        <taxon>Bacteria</taxon>
        <taxon>Bacillati</taxon>
        <taxon>Cyanobacteriota</taxon>
        <taxon>Cyanophyceae</taxon>
        <taxon>Nostocales</taxon>
        <taxon>Scytonemataceae</taxon>
        <taxon>Scytonema</taxon>
    </lineage>
</organism>
<dbReference type="SUPFAM" id="SSF56349">
    <property type="entry name" value="DNA breaking-rejoining enzymes"/>
    <property type="match status" value="1"/>
</dbReference>
<dbReference type="InterPro" id="IPR050090">
    <property type="entry name" value="Tyrosine_recombinase_XerCD"/>
</dbReference>
<comment type="similarity">
    <text evidence="1">Belongs to the 'phage' integrase family.</text>
</comment>
<keyword evidence="6" id="KW-1185">Reference proteome</keyword>
<dbReference type="InterPro" id="IPR010998">
    <property type="entry name" value="Integrase_recombinase_N"/>
</dbReference>
<protein>
    <submittedName>
        <fullName evidence="5">Tyrosine-type recombinase/integrase</fullName>
    </submittedName>
</protein>
<dbReference type="PROSITE" id="PS51898">
    <property type="entry name" value="TYR_RECOMBINASE"/>
    <property type="match status" value="1"/>
</dbReference>